<dbReference type="EMBL" id="JAMTCP010000004">
    <property type="protein sequence ID" value="MCP2257391.1"/>
    <property type="molecule type" value="Genomic_DNA"/>
</dbReference>
<protein>
    <recommendedName>
        <fullName evidence="3">Sulfatase-modifying factor enzyme domain-containing protein</fullName>
    </recommendedName>
</protein>
<gene>
    <name evidence="1" type="ORF">LX15_001076</name>
</gene>
<accession>A0ABT1HPE6</accession>
<evidence type="ECO:0000313" key="1">
    <source>
        <dbReference type="EMBL" id="MCP2257391.1"/>
    </source>
</evidence>
<sequence length="276" mass="31692">MWHRGSSYRRNWGLLMYVELDVFSGRPNPRWELSSEQARQLADRLKGRDLSPPLELDQLGFRQFVVSLSPGETFPLPSRFGLLGRVRPVGKQTKGWTWTERVETARWLLGTSAEVDEEVREHVVNALTEEEKIPCKPSAPPFDPNYWNDKSRIEKNNCYNYAANHASDTFAQPGRLCGQQYTSFDCDNVREAAVCDGLRKDCVDKARKVALVIWPGKDFHWYGYHSNDFWGHKAGKTKARNTDEKGKVIDNPETCDRGPYTSFCGYLWVPQGQKVK</sequence>
<organism evidence="1 2">
    <name type="scientific">Streptoalloteichus tenebrarius (strain ATCC 17920 / DSM 40477 / JCM 4838 / CBS 697.72 / NBRC 16177 / NCIMB 11028 / NRRL B-12390 / A12253. 1 / ISP 5477)</name>
    <name type="common">Streptomyces tenebrarius</name>
    <dbReference type="NCBI Taxonomy" id="1933"/>
    <lineage>
        <taxon>Bacteria</taxon>
        <taxon>Bacillati</taxon>
        <taxon>Actinomycetota</taxon>
        <taxon>Actinomycetes</taxon>
        <taxon>Pseudonocardiales</taxon>
        <taxon>Pseudonocardiaceae</taxon>
        <taxon>Streptoalloteichus</taxon>
    </lineage>
</organism>
<name>A0ABT1HPE6_STRSD</name>
<evidence type="ECO:0008006" key="3">
    <source>
        <dbReference type="Google" id="ProtNLM"/>
    </source>
</evidence>
<evidence type="ECO:0000313" key="2">
    <source>
        <dbReference type="Proteomes" id="UP001205311"/>
    </source>
</evidence>
<dbReference type="Proteomes" id="UP001205311">
    <property type="component" value="Unassembled WGS sequence"/>
</dbReference>
<reference evidence="1 2" key="1">
    <citation type="submission" date="2022-06" db="EMBL/GenBank/DDBJ databases">
        <title>Genomic Encyclopedia of Archaeal and Bacterial Type Strains, Phase II (KMG-II): from individual species to whole genera.</title>
        <authorList>
            <person name="Goeker M."/>
        </authorList>
    </citation>
    <scope>NUCLEOTIDE SEQUENCE [LARGE SCALE GENOMIC DNA]</scope>
    <source>
        <strain evidence="1 2">DSM 40477</strain>
    </source>
</reference>
<keyword evidence="2" id="KW-1185">Reference proteome</keyword>
<proteinExistence type="predicted"/>
<comment type="caution">
    <text evidence="1">The sequence shown here is derived from an EMBL/GenBank/DDBJ whole genome shotgun (WGS) entry which is preliminary data.</text>
</comment>